<organism evidence="7 8">
    <name type="scientific">Rhypophila decipiens</name>
    <dbReference type="NCBI Taxonomy" id="261697"/>
    <lineage>
        <taxon>Eukaryota</taxon>
        <taxon>Fungi</taxon>
        <taxon>Dikarya</taxon>
        <taxon>Ascomycota</taxon>
        <taxon>Pezizomycotina</taxon>
        <taxon>Sordariomycetes</taxon>
        <taxon>Sordariomycetidae</taxon>
        <taxon>Sordariales</taxon>
        <taxon>Naviculisporaceae</taxon>
        <taxon>Rhypophila</taxon>
    </lineage>
</organism>
<dbReference type="AlphaFoldDB" id="A0AAN6Y6B1"/>
<dbReference type="PANTHER" id="PTHR31683">
    <property type="entry name" value="PECTATE LYASE 18-RELATED"/>
    <property type="match status" value="1"/>
</dbReference>
<name>A0AAN6Y6B1_9PEZI</name>
<evidence type="ECO:0000256" key="3">
    <source>
        <dbReference type="ARBA" id="ARBA00023239"/>
    </source>
</evidence>
<keyword evidence="4" id="KW-0624">Polysaccharide degradation</keyword>
<dbReference type="SMART" id="SM00656">
    <property type="entry name" value="Amb_all"/>
    <property type="match status" value="1"/>
</dbReference>
<evidence type="ECO:0000256" key="1">
    <source>
        <dbReference type="ARBA" id="ARBA00010980"/>
    </source>
</evidence>
<feature type="domain" description="Pectate lyase" evidence="6">
    <location>
        <begin position="63"/>
        <end position="277"/>
    </location>
</feature>
<dbReference type="GO" id="GO:0005576">
    <property type="term" value="C:extracellular region"/>
    <property type="evidence" value="ECO:0007669"/>
    <property type="project" value="UniProtKB-SubCell"/>
</dbReference>
<feature type="signal peptide" evidence="5">
    <location>
        <begin position="1"/>
        <end position="17"/>
    </location>
</feature>
<proteinExistence type="inferred from homology"/>
<dbReference type="Pfam" id="PF00544">
    <property type="entry name" value="Pectate_lyase_4"/>
    <property type="match status" value="1"/>
</dbReference>
<keyword evidence="4" id="KW-0964">Secreted</keyword>
<dbReference type="Gene3D" id="2.160.20.10">
    <property type="entry name" value="Single-stranded right-handed beta-helix, Pectin lyase-like"/>
    <property type="match status" value="1"/>
</dbReference>
<feature type="chain" id="PRO_5043001806" evidence="5">
    <location>
        <begin position="18"/>
        <end position="339"/>
    </location>
</feature>
<dbReference type="InterPro" id="IPR011050">
    <property type="entry name" value="Pectin_lyase_fold/virulence"/>
</dbReference>
<dbReference type="Proteomes" id="UP001301769">
    <property type="component" value="Unassembled WGS sequence"/>
</dbReference>
<reference evidence="7" key="1">
    <citation type="journal article" date="2023" name="Mol. Phylogenet. Evol.">
        <title>Genome-scale phylogeny and comparative genomics of the fungal order Sordariales.</title>
        <authorList>
            <person name="Hensen N."/>
            <person name="Bonometti L."/>
            <person name="Westerberg I."/>
            <person name="Brannstrom I.O."/>
            <person name="Guillou S."/>
            <person name="Cros-Aarteil S."/>
            <person name="Calhoun S."/>
            <person name="Haridas S."/>
            <person name="Kuo A."/>
            <person name="Mondo S."/>
            <person name="Pangilinan J."/>
            <person name="Riley R."/>
            <person name="LaButti K."/>
            <person name="Andreopoulos B."/>
            <person name="Lipzen A."/>
            <person name="Chen C."/>
            <person name="Yan M."/>
            <person name="Daum C."/>
            <person name="Ng V."/>
            <person name="Clum A."/>
            <person name="Steindorff A."/>
            <person name="Ohm R.A."/>
            <person name="Martin F."/>
            <person name="Silar P."/>
            <person name="Natvig D.O."/>
            <person name="Lalanne C."/>
            <person name="Gautier V."/>
            <person name="Ament-Velasquez S.L."/>
            <person name="Kruys A."/>
            <person name="Hutchinson M.I."/>
            <person name="Powell A.J."/>
            <person name="Barry K."/>
            <person name="Miller A.N."/>
            <person name="Grigoriev I.V."/>
            <person name="Debuchy R."/>
            <person name="Gladieux P."/>
            <person name="Hiltunen Thoren M."/>
            <person name="Johannesson H."/>
        </authorList>
    </citation>
    <scope>NUCLEOTIDE SEQUENCE</scope>
    <source>
        <strain evidence="7">PSN293</strain>
    </source>
</reference>
<dbReference type="EMBL" id="MU858122">
    <property type="protein sequence ID" value="KAK4212700.1"/>
    <property type="molecule type" value="Genomic_DNA"/>
</dbReference>
<evidence type="ECO:0000256" key="5">
    <source>
        <dbReference type="SAM" id="SignalP"/>
    </source>
</evidence>
<comment type="similarity">
    <text evidence="1 4">Belongs to the polysaccharide lyase 1 family.</text>
</comment>
<sequence length="339" mass="35960">MSLLACLITALCALSNATPTPTFKGPAGDGQHLAEKRSLVRVTDVATLGYATLNGGRTSGGSGGNATTTVSTLPQFTAAVNEKNNASLVVIVNGTIRGDTKVRIGSNKTIIGLPGAGFIGVGLHFRNQKNLIIRNIKSSFVTSKNGDGLTIEKSTNVWVDHCEFHSSLSSDKDYYDGLVDITHGSDFITISNTYFHDHWKTSLVGHSDKANADDTGHLRVTYANNRWNNCNSRGPSVRFGTVHIFNSFYENMHSAINTRMGAQVLIESTVFKNVSVPITSQDSSSVGYATLRDNDLGGGVNKAPAGKITSTLIPYNYTLLGSGKVAGSVRPAAGATLTF</sequence>
<dbReference type="InterPro" id="IPR002022">
    <property type="entry name" value="Pec_lyase"/>
</dbReference>
<keyword evidence="8" id="KW-1185">Reference proteome</keyword>
<accession>A0AAN6Y6B1</accession>
<evidence type="ECO:0000256" key="2">
    <source>
        <dbReference type="ARBA" id="ARBA00022729"/>
    </source>
</evidence>
<evidence type="ECO:0000313" key="7">
    <source>
        <dbReference type="EMBL" id="KAK4212700.1"/>
    </source>
</evidence>
<dbReference type="InterPro" id="IPR012334">
    <property type="entry name" value="Pectin_lyas_fold"/>
</dbReference>
<keyword evidence="4" id="KW-0119">Carbohydrate metabolism</keyword>
<evidence type="ECO:0000313" key="8">
    <source>
        <dbReference type="Proteomes" id="UP001301769"/>
    </source>
</evidence>
<protein>
    <submittedName>
        <fullName evidence="7">Pectin lyase fold/virulence factor</fullName>
    </submittedName>
</protein>
<dbReference type="InterPro" id="IPR045032">
    <property type="entry name" value="PEL"/>
</dbReference>
<dbReference type="GO" id="GO:0030570">
    <property type="term" value="F:pectate lyase activity"/>
    <property type="evidence" value="ECO:0007669"/>
    <property type="project" value="InterPro"/>
</dbReference>
<evidence type="ECO:0000259" key="6">
    <source>
        <dbReference type="SMART" id="SM00656"/>
    </source>
</evidence>
<keyword evidence="3 4" id="KW-0456">Lyase</keyword>
<gene>
    <name evidence="7" type="ORF">QBC37DRAFT_401250</name>
</gene>
<dbReference type="GO" id="GO:0000272">
    <property type="term" value="P:polysaccharide catabolic process"/>
    <property type="evidence" value="ECO:0007669"/>
    <property type="project" value="UniProtKB-KW"/>
</dbReference>
<reference evidence="7" key="2">
    <citation type="submission" date="2023-05" db="EMBL/GenBank/DDBJ databases">
        <authorList>
            <consortium name="Lawrence Berkeley National Laboratory"/>
            <person name="Steindorff A."/>
            <person name="Hensen N."/>
            <person name="Bonometti L."/>
            <person name="Westerberg I."/>
            <person name="Brannstrom I.O."/>
            <person name="Guillou S."/>
            <person name="Cros-Aarteil S."/>
            <person name="Calhoun S."/>
            <person name="Haridas S."/>
            <person name="Kuo A."/>
            <person name="Mondo S."/>
            <person name="Pangilinan J."/>
            <person name="Riley R."/>
            <person name="Labutti K."/>
            <person name="Andreopoulos B."/>
            <person name="Lipzen A."/>
            <person name="Chen C."/>
            <person name="Yanf M."/>
            <person name="Daum C."/>
            <person name="Ng V."/>
            <person name="Clum A."/>
            <person name="Ohm R."/>
            <person name="Martin F."/>
            <person name="Silar P."/>
            <person name="Natvig D."/>
            <person name="Lalanne C."/>
            <person name="Gautier V."/>
            <person name="Ament-Velasquez S.L."/>
            <person name="Kruys A."/>
            <person name="Hutchinson M.I."/>
            <person name="Powell A.J."/>
            <person name="Barry K."/>
            <person name="Miller A.N."/>
            <person name="Grigoriev I.V."/>
            <person name="Debuchy R."/>
            <person name="Gladieux P."/>
            <person name="Thoren M.H."/>
            <person name="Johannesson H."/>
        </authorList>
    </citation>
    <scope>NUCLEOTIDE SEQUENCE</scope>
    <source>
        <strain evidence="7">PSN293</strain>
    </source>
</reference>
<keyword evidence="2 5" id="KW-0732">Signal</keyword>
<comment type="subcellular location">
    <subcellularLocation>
        <location evidence="4">Secreted</location>
    </subcellularLocation>
</comment>
<dbReference type="PANTHER" id="PTHR31683:SF18">
    <property type="entry name" value="PECTATE LYASE 21-RELATED"/>
    <property type="match status" value="1"/>
</dbReference>
<dbReference type="SUPFAM" id="SSF51126">
    <property type="entry name" value="Pectin lyase-like"/>
    <property type="match status" value="1"/>
</dbReference>
<comment type="caution">
    <text evidence="7">The sequence shown here is derived from an EMBL/GenBank/DDBJ whole genome shotgun (WGS) entry which is preliminary data.</text>
</comment>
<evidence type="ECO:0000256" key="4">
    <source>
        <dbReference type="RuleBase" id="RU361173"/>
    </source>
</evidence>